<accession>A0A382UKW8</accession>
<name>A0A382UKW8_9ZZZZ</name>
<proteinExistence type="predicted"/>
<organism evidence="1">
    <name type="scientific">marine metagenome</name>
    <dbReference type="NCBI Taxonomy" id="408172"/>
    <lineage>
        <taxon>unclassified sequences</taxon>
        <taxon>metagenomes</taxon>
        <taxon>ecological metagenomes</taxon>
    </lineage>
</organism>
<protein>
    <submittedName>
        <fullName evidence="1">Uncharacterized protein</fullName>
    </submittedName>
</protein>
<reference evidence="1" key="1">
    <citation type="submission" date="2018-05" db="EMBL/GenBank/DDBJ databases">
        <authorList>
            <person name="Lanie J.A."/>
            <person name="Ng W.-L."/>
            <person name="Kazmierczak K.M."/>
            <person name="Andrzejewski T.M."/>
            <person name="Davidsen T.M."/>
            <person name="Wayne K.J."/>
            <person name="Tettelin H."/>
            <person name="Glass J.I."/>
            <person name="Rusch D."/>
            <person name="Podicherti R."/>
            <person name="Tsui H.-C.T."/>
            <person name="Winkler M.E."/>
        </authorList>
    </citation>
    <scope>NUCLEOTIDE SEQUENCE</scope>
</reference>
<evidence type="ECO:0000313" key="1">
    <source>
        <dbReference type="EMBL" id="SVD34485.1"/>
    </source>
</evidence>
<dbReference type="EMBL" id="UINC01144769">
    <property type="protein sequence ID" value="SVD34485.1"/>
    <property type="molecule type" value="Genomic_DNA"/>
</dbReference>
<dbReference type="AlphaFoldDB" id="A0A382UKW8"/>
<gene>
    <name evidence="1" type="ORF">METZ01_LOCUS387339</name>
</gene>
<sequence length="114" mass="13068">MRNETIVDEKPMFSASEMYPGFSMTLANGWEISVQWGRNHYCANRDNPNKESRRSTTAEVAIFAPDKDGFPRDWWSYDEDLNEVVEQPESTYVNGWLTTDQVANIIAIISKKSA</sequence>